<accession>A0A9N8H9V4</accession>
<proteinExistence type="predicted"/>
<feature type="chain" id="PRO_5040112706" evidence="2">
    <location>
        <begin position="22"/>
        <end position="241"/>
    </location>
</feature>
<comment type="caution">
    <text evidence="3">The sequence shown here is derived from an EMBL/GenBank/DDBJ whole genome shotgun (WGS) entry which is preliminary data.</text>
</comment>
<dbReference type="PROSITE" id="PS50005">
    <property type="entry name" value="TPR"/>
    <property type="match status" value="1"/>
</dbReference>
<dbReference type="OrthoDB" id="2017782at2759"/>
<organism evidence="3 4">
    <name type="scientific">Seminavis robusta</name>
    <dbReference type="NCBI Taxonomy" id="568900"/>
    <lineage>
        <taxon>Eukaryota</taxon>
        <taxon>Sar</taxon>
        <taxon>Stramenopiles</taxon>
        <taxon>Ochrophyta</taxon>
        <taxon>Bacillariophyta</taxon>
        <taxon>Bacillariophyceae</taxon>
        <taxon>Bacillariophycidae</taxon>
        <taxon>Naviculales</taxon>
        <taxon>Naviculaceae</taxon>
        <taxon>Seminavis</taxon>
    </lineage>
</organism>
<feature type="repeat" description="TPR" evidence="1">
    <location>
        <begin position="87"/>
        <end position="120"/>
    </location>
</feature>
<dbReference type="PANTHER" id="PTHR47908">
    <property type="match status" value="1"/>
</dbReference>
<keyword evidence="4" id="KW-1185">Reference proteome</keyword>
<dbReference type="GO" id="GO:0009507">
    <property type="term" value="C:chloroplast"/>
    <property type="evidence" value="ECO:0007669"/>
    <property type="project" value="TreeGrafter"/>
</dbReference>
<gene>
    <name evidence="3" type="ORF">SEMRO_219_G090330.1</name>
</gene>
<dbReference type="InterPro" id="IPR019734">
    <property type="entry name" value="TPR_rpt"/>
</dbReference>
<feature type="signal peptide" evidence="2">
    <location>
        <begin position="1"/>
        <end position="21"/>
    </location>
</feature>
<dbReference type="InterPro" id="IPR011990">
    <property type="entry name" value="TPR-like_helical_dom_sf"/>
</dbReference>
<name>A0A9N8H9V4_9STRA</name>
<dbReference type="EMBL" id="CAICTM010000218">
    <property type="protein sequence ID" value="CAB9505107.1"/>
    <property type="molecule type" value="Genomic_DNA"/>
</dbReference>
<sequence length="241" mass="27026">MKKPLFIILLLLLLSVERCSGFLNTKASRPARRSPLVVVSSSSPYPEGVTPRQLVSKGMDAFRNGDVDGSIKLFDQADAMIPDGSLTPFLWQRGLSYYYADQFEDASKQFRIDVKVNPRDVEEIVWDIASVSRLNPSDIPPKNKMSLPEGMTDRRRIMGTVYSLFRGEATELELAAAGHQGNIADEFYALFYLGLFCESRGETAKAANYMKQAVKTDYATNRGRGDYMTSCARVHCKLRGW</sequence>
<evidence type="ECO:0000313" key="4">
    <source>
        <dbReference type="Proteomes" id="UP001153069"/>
    </source>
</evidence>
<dbReference type="SUPFAM" id="SSF48452">
    <property type="entry name" value="TPR-like"/>
    <property type="match status" value="1"/>
</dbReference>
<reference evidence="3" key="1">
    <citation type="submission" date="2020-06" db="EMBL/GenBank/DDBJ databases">
        <authorList>
            <consortium name="Plant Systems Biology data submission"/>
        </authorList>
    </citation>
    <scope>NUCLEOTIDE SEQUENCE</scope>
    <source>
        <strain evidence="3">D6</strain>
    </source>
</reference>
<dbReference type="PANTHER" id="PTHR47908:SF2">
    <property type="entry name" value="TETRATRICOPEPTIDE REPEAT (TPR)-LIKE SUPERFAMILY PROTEIN"/>
    <property type="match status" value="1"/>
</dbReference>
<keyword evidence="2" id="KW-0732">Signal</keyword>
<evidence type="ECO:0000256" key="1">
    <source>
        <dbReference type="PROSITE-ProRule" id="PRU00339"/>
    </source>
</evidence>
<dbReference type="AlphaFoldDB" id="A0A9N8H9V4"/>
<protein>
    <submittedName>
        <fullName evidence="3">Inherit from NOG: expressed protein</fullName>
    </submittedName>
</protein>
<evidence type="ECO:0000256" key="2">
    <source>
        <dbReference type="SAM" id="SignalP"/>
    </source>
</evidence>
<evidence type="ECO:0000313" key="3">
    <source>
        <dbReference type="EMBL" id="CAB9505107.1"/>
    </source>
</evidence>
<dbReference type="Proteomes" id="UP001153069">
    <property type="component" value="Unassembled WGS sequence"/>
</dbReference>
<dbReference type="Gene3D" id="1.25.40.10">
    <property type="entry name" value="Tetratricopeptide repeat domain"/>
    <property type="match status" value="1"/>
</dbReference>
<keyword evidence="1" id="KW-0802">TPR repeat</keyword>